<gene>
    <name evidence="1" type="ORF">CA260_01455</name>
</gene>
<dbReference type="InterPro" id="IPR023393">
    <property type="entry name" value="START-like_dom_sf"/>
</dbReference>
<dbReference type="InterPro" id="IPR019587">
    <property type="entry name" value="Polyketide_cyclase/dehydratase"/>
</dbReference>
<comment type="caution">
    <text evidence="1">The sequence shown here is derived from an EMBL/GenBank/DDBJ whole genome shotgun (WGS) entry which is preliminary data.</text>
</comment>
<protein>
    <submittedName>
        <fullName evidence="1">Polyketide cyclase</fullName>
    </submittedName>
</protein>
<dbReference type="Gene3D" id="3.30.530.20">
    <property type="match status" value="1"/>
</dbReference>
<evidence type="ECO:0000313" key="2">
    <source>
        <dbReference type="Proteomes" id="UP000248926"/>
    </source>
</evidence>
<dbReference type="EMBL" id="NFZS01000001">
    <property type="protein sequence ID" value="RAO78285.1"/>
    <property type="molecule type" value="Genomic_DNA"/>
</dbReference>
<dbReference type="Proteomes" id="UP000248926">
    <property type="component" value="Unassembled WGS sequence"/>
</dbReference>
<proteinExistence type="predicted"/>
<evidence type="ECO:0000313" key="1">
    <source>
        <dbReference type="EMBL" id="RAO78285.1"/>
    </source>
</evidence>
<dbReference type="OrthoDB" id="9807923at2"/>
<dbReference type="AlphaFoldDB" id="A0A328PEA0"/>
<reference evidence="1 2" key="1">
    <citation type="journal article" date="2018" name="Genet. Mol. Biol.">
        <title>The genome sequence of Dyella jiangningensis FCAV SCS01 from a lignocellulose-decomposing microbial consortium metagenome reveals potential for biotechnological applications.</title>
        <authorList>
            <person name="Desiderato J.G."/>
            <person name="Alvarenga D.O."/>
            <person name="Constancio M.T.L."/>
            <person name="Alves L.M.C."/>
            <person name="Varani A.M."/>
        </authorList>
    </citation>
    <scope>NUCLEOTIDE SEQUENCE [LARGE SCALE GENOMIC DNA]</scope>
    <source>
        <strain evidence="1 2">FCAV SCS01</strain>
    </source>
</reference>
<dbReference type="CDD" id="cd07818">
    <property type="entry name" value="SRPBCC_1"/>
    <property type="match status" value="1"/>
</dbReference>
<dbReference type="Pfam" id="PF10604">
    <property type="entry name" value="Polyketide_cyc2"/>
    <property type="match status" value="1"/>
</dbReference>
<dbReference type="SUPFAM" id="SSF55961">
    <property type="entry name" value="Bet v1-like"/>
    <property type="match status" value="1"/>
</dbReference>
<organism evidence="1 2">
    <name type="scientific">Dyella jiangningensis</name>
    <dbReference type="NCBI Taxonomy" id="1379159"/>
    <lineage>
        <taxon>Bacteria</taxon>
        <taxon>Pseudomonadati</taxon>
        <taxon>Pseudomonadota</taxon>
        <taxon>Gammaproteobacteria</taxon>
        <taxon>Lysobacterales</taxon>
        <taxon>Rhodanobacteraceae</taxon>
        <taxon>Dyella</taxon>
    </lineage>
</organism>
<keyword evidence="2" id="KW-1185">Reference proteome</keyword>
<sequence length="179" mass="19987">MMLTVLVIVLLAIAALVGVAATRPDQFRVERSATIQASPERIFPLINDFHRWQAWSPYERKDPAMERSYEGPKAGEGAIYGWNGNKDIGSGRMQITESVPSSRIEIRLEFFAPFKATNTAEFVLEPRGEGTQVTWAMHGCSSFIHKLMGLVFNMDKLVGKDFEQGLGHLRSLSEDRATA</sequence>
<accession>A0A328PEA0</accession>
<name>A0A328PEA0_9GAMM</name>